<dbReference type="GO" id="GO:0019165">
    <property type="term" value="F:thiamine kinase activity"/>
    <property type="evidence" value="ECO:0007669"/>
    <property type="project" value="UniProtKB-EC"/>
</dbReference>
<feature type="domain" description="Aminoglycoside phosphotransferase" evidence="1">
    <location>
        <begin position="18"/>
        <end position="227"/>
    </location>
</feature>
<comment type="caution">
    <text evidence="2">The sequence shown here is derived from an EMBL/GenBank/DDBJ whole genome shotgun (WGS) entry which is preliminary data.</text>
</comment>
<dbReference type="Pfam" id="PF01636">
    <property type="entry name" value="APH"/>
    <property type="match status" value="1"/>
</dbReference>
<evidence type="ECO:0000259" key="1">
    <source>
        <dbReference type="Pfam" id="PF01636"/>
    </source>
</evidence>
<dbReference type="EMBL" id="CAJVAS010000001">
    <property type="protein sequence ID" value="CAG7595026.1"/>
    <property type="molecule type" value="Genomic_DNA"/>
</dbReference>
<accession>A0A916JRT2</accession>
<protein>
    <submittedName>
        <fullName evidence="2">Thiamine kinase</fullName>
        <ecNumber evidence="2">2.7.1.89</ecNumber>
    </submittedName>
</protein>
<sequence>MLTDIAITELISSSSEKLTALSGGRNHAVYLYDDLGERLCLKRFQSAKNKQARNEWNSLHALHNFTEGIAPEPLRFIEGLDGSCVIAMEYVAGQRLSDVENVSREQLHALAAVMKTMYSMPVSDSSYKYEQVNCSSACMLSRVRQFFANEDHCRVRGEQASDVWELGKGWVFGQEAERLMLGGERVFSRGDPNLANCLWDGNALRLVDFEYAGVTDRAFDLADLTEHVNAARIDEKNWQWFVEPFELSANETVRFAASRKLASLFWLTRLWPIHETEAELAAFNSQGQRVIRWLG</sequence>
<organism evidence="2 3">
    <name type="scientific">Paenibacillus solanacearum</name>
    <dbReference type="NCBI Taxonomy" id="2048548"/>
    <lineage>
        <taxon>Bacteria</taxon>
        <taxon>Bacillati</taxon>
        <taxon>Bacillota</taxon>
        <taxon>Bacilli</taxon>
        <taxon>Bacillales</taxon>
        <taxon>Paenibacillaceae</taxon>
        <taxon>Paenibacillus</taxon>
    </lineage>
</organism>
<name>A0A916JRT2_9BACL</name>
<keyword evidence="3" id="KW-1185">Reference proteome</keyword>
<proteinExistence type="predicted"/>
<dbReference type="Proteomes" id="UP000693672">
    <property type="component" value="Unassembled WGS sequence"/>
</dbReference>
<dbReference type="InterPro" id="IPR002575">
    <property type="entry name" value="Aminoglycoside_PTrfase"/>
</dbReference>
<dbReference type="PANTHER" id="PTHR40086">
    <property type="entry name" value="PHOSPHOTRANSFERASE YTMP-RELATED"/>
    <property type="match status" value="1"/>
</dbReference>
<dbReference type="AlphaFoldDB" id="A0A916JRT2"/>
<dbReference type="PANTHER" id="PTHR40086:SF1">
    <property type="entry name" value="CELL CYCLE REGULATOR CCRZ"/>
    <property type="match status" value="1"/>
</dbReference>
<keyword evidence="2" id="KW-0808">Transferase</keyword>
<dbReference type="EC" id="2.7.1.89" evidence="2"/>
<reference evidence="2" key="1">
    <citation type="submission" date="2021-06" db="EMBL/GenBank/DDBJ databases">
        <authorList>
            <person name="Criscuolo A."/>
        </authorList>
    </citation>
    <scope>NUCLEOTIDE SEQUENCE</scope>
    <source>
        <strain evidence="2">CIP111600</strain>
    </source>
</reference>
<dbReference type="RefSeq" id="WP_218089869.1">
    <property type="nucleotide sequence ID" value="NZ_CAJVAS010000001.1"/>
</dbReference>
<evidence type="ECO:0000313" key="3">
    <source>
        <dbReference type="Proteomes" id="UP000693672"/>
    </source>
</evidence>
<keyword evidence="2" id="KW-0418">Kinase</keyword>
<dbReference type="InterPro" id="IPR052077">
    <property type="entry name" value="CcrZ_PhaseVar_Mediator"/>
</dbReference>
<gene>
    <name evidence="2" type="primary">thiK_1</name>
    <name evidence="2" type="ORF">PAESOLCIP111_00022</name>
</gene>
<evidence type="ECO:0000313" key="2">
    <source>
        <dbReference type="EMBL" id="CAG7595026.1"/>
    </source>
</evidence>